<dbReference type="AlphaFoldDB" id="A0A290Q4W3"/>
<gene>
    <name evidence="2" type="ORF">CMV30_07030</name>
</gene>
<evidence type="ECO:0000313" key="2">
    <source>
        <dbReference type="EMBL" id="ATC63725.1"/>
    </source>
</evidence>
<dbReference type="KEGG" id="vbh:CMV30_07030"/>
<evidence type="ECO:0000259" key="1">
    <source>
        <dbReference type="Pfam" id="PF06877"/>
    </source>
</evidence>
<organism evidence="2 3">
    <name type="scientific">Nibricoccus aquaticus</name>
    <dbReference type="NCBI Taxonomy" id="2576891"/>
    <lineage>
        <taxon>Bacteria</taxon>
        <taxon>Pseudomonadati</taxon>
        <taxon>Verrucomicrobiota</taxon>
        <taxon>Opitutia</taxon>
        <taxon>Opitutales</taxon>
        <taxon>Opitutaceae</taxon>
        <taxon>Nibricoccus</taxon>
    </lineage>
</organism>
<keyword evidence="3" id="KW-1185">Reference proteome</keyword>
<dbReference type="SUPFAM" id="SSF89946">
    <property type="entry name" value="Hypothetical protein VC0424"/>
    <property type="match status" value="1"/>
</dbReference>
<name>A0A290Q4W3_9BACT</name>
<dbReference type="Pfam" id="PF06877">
    <property type="entry name" value="RraB"/>
    <property type="match status" value="1"/>
</dbReference>
<proteinExistence type="predicted"/>
<protein>
    <recommendedName>
        <fullName evidence="1">Regulator of ribonuclease activity B domain-containing protein</fullName>
    </recommendedName>
</protein>
<dbReference type="InterPro" id="IPR009671">
    <property type="entry name" value="RraB_dom"/>
</dbReference>
<accession>A0A290Q4W3</accession>
<dbReference type="InterPro" id="IPR036701">
    <property type="entry name" value="RraB-like_sf"/>
</dbReference>
<dbReference type="Gene3D" id="3.30.70.970">
    <property type="entry name" value="RraB-like"/>
    <property type="match status" value="1"/>
</dbReference>
<sequence>MPVQLRDYFMAKKVQIGAIIEIDTKIGKAYAQFSHYHSEPPRWGALIRVLPGVFDERPAEFKALVVQKEIFSTFFPLQAAVNRDIVREVGAEPLPEHAKPFPLFRSGNPNPETGKVSQWWLWDGVKSWMVPGLTDEQWDLPIKEISNDLALIDRIETGWTPRKDEAMTQEERAKNPVQKRITKTRHFLLFKTRADAECVLQEVADRGMMSGGILDDGSGFTLLVEQLGNPSREDLDRVMATLREIAALRNGHYDGWDTAVAG</sequence>
<feature type="domain" description="Regulator of ribonuclease activity B" evidence="1">
    <location>
        <begin position="185"/>
        <end position="258"/>
    </location>
</feature>
<dbReference type="Proteomes" id="UP000217265">
    <property type="component" value="Chromosome"/>
</dbReference>
<dbReference type="EMBL" id="CP023344">
    <property type="protein sequence ID" value="ATC63725.1"/>
    <property type="molecule type" value="Genomic_DNA"/>
</dbReference>
<reference evidence="2 3" key="1">
    <citation type="submission" date="2017-09" db="EMBL/GenBank/DDBJ databases">
        <title>Complete genome sequence of Verrucomicrobial strain HZ-65, isolated from freshwater.</title>
        <authorList>
            <person name="Choi A."/>
        </authorList>
    </citation>
    <scope>NUCLEOTIDE SEQUENCE [LARGE SCALE GENOMIC DNA]</scope>
    <source>
        <strain evidence="2 3">HZ-65</strain>
    </source>
</reference>
<evidence type="ECO:0000313" key="3">
    <source>
        <dbReference type="Proteomes" id="UP000217265"/>
    </source>
</evidence>